<organism evidence="1">
    <name type="scientific">archaeon enrichment culture clone 1(2010)</name>
    <dbReference type="NCBI Taxonomy" id="795325"/>
    <lineage>
        <taxon>Archaea</taxon>
        <taxon>environmental samples</taxon>
    </lineage>
</organism>
<geneLocation type="plasmid" evidence="1">
    <name>hyperthermophilic archaeal plasmid 1</name>
</geneLocation>
<name>D9CGH0_9ARCH</name>
<proteinExistence type="predicted"/>
<sequence length="59" mass="6700">MSDCYRCEDDRTREDVKASQLKKCVVCGMPAVYELDGKPYCLQHYAQALAKTKARGVKK</sequence>
<gene>
    <name evidence="1" type="ORF">pHA1_gp46</name>
</gene>
<reference evidence="1" key="1">
    <citation type="journal article" date="2010" name="Environ. Microbiol.">
        <title>Metagenomic analyses of novel viruses and plasmids from a cultured environmental sample of hyperthermophilic neutrophiles.</title>
        <authorList>
            <person name="Garrett R.A."/>
            <person name="Prangishvili D."/>
            <person name="Shah S.A."/>
            <person name="Reuter M."/>
            <person name="Stetter K.O."/>
            <person name="Peng X."/>
        </authorList>
    </citation>
    <scope>NUCLEOTIDE SEQUENCE</scope>
    <source>
        <plasmid evidence="1">hyperthermophilic archaeal plasmid 1</plasmid>
    </source>
</reference>
<dbReference type="EMBL" id="GU722198">
    <property type="protein sequence ID" value="ADJ54324.1"/>
    <property type="molecule type" value="Genomic_DNA"/>
</dbReference>
<keyword evidence="1" id="KW-0614">Plasmid</keyword>
<evidence type="ECO:0000313" key="1">
    <source>
        <dbReference type="EMBL" id="ADJ54324.1"/>
    </source>
</evidence>
<protein>
    <submittedName>
        <fullName evidence="1">Uncharacterized protein</fullName>
    </submittedName>
</protein>
<accession>D9CGH0</accession>
<dbReference type="AlphaFoldDB" id="D9CGH0"/>